<evidence type="ECO:0000256" key="1">
    <source>
        <dbReference type="SAM" id="Coils"/>
    </source>
</evidence>
<proteinExistence type="predicted"/>
<evidence type="ECO:0000256" key="2">
    <source>
        <dbReference type="SAM" id="Phobius"/>
    </source>
</evidence>
<evidence type="ECO:0000313" key="4">
    <source>
        <dbReference type="Proteomes" id="UP000289886"/>
    </source>
</evidence>
<feature type="transmembrane region" description="Helical" evidence="2">
    <location>
        <begin position="151"/>
        <end position="173"/>
    </location>
</feature>
<sequence length="336" mass="38175">MAEVSINEYKSKFLEAVFLFLKEGVDTIDSLTVFLLAVDKEHMEQDHEKIRKMIEEADQSMSKAETAAQCQLVMVDEEYLGLTREKGSLECERTNKTTEVKNLKTTLASRNTILENSRHALEIAKRERQNAQQNLDQERAKYQEEEIKRNIGIGLLFIPLIGPIVGGTMIGVYQASMNNAMDVVKHAEAAEHKWGNEASNYSSKVTKYKDLVINMEKEISNTNSVLEEIDSKLQQLSQKRIAIADVQEKLRAATNFLSTLAGRVKVSEVQTRTVLFFDPLITILENISQHIVQLSGNVKYQLLFQQDIKPMINKLEESNLKLKAISKDEGLAMQFY</sequence>
<protein>
    <submittedName>
        <fullName evidence="3">Uncharacterized protein</fullName>
    </submittedName>
</protein>
<dbReference type="EMBL" id="SCEB01003793">
    <property type="protein sequence ID" value="RXM94091.1"/>
    <property type="molecule type" value="Genomic_DNA"/>
</dbReference>
<keyword evidence="1" id="KW-0175">Coiled coil</keyword>
<name>A0A444V0W6_ACIRT</name>
<dbReference type="Proteomes" id="UP000289886">
    <property type="component" value="Unassembled WGS sequence"/>
</dbReference>
<gene>
    <name evidence="3" type="ORF">EOD39_18379</name>
</gene>
<keyword evidence="2" id="KW-0472">Membrane</keyword>
<accession>A0A444V0W6</accession>
<keyword evidence="2" id="KW-0812">Transmembrane</keyword>
<feature type="coiled-coil region" evidence="1">
    <location>
        <begin position="114"/>
        <end position="148"/>
    </location>
</feature>
<feature type="coiled-coil region" evidence="1">
    <location>
        <begin position="40"/>
        <end position="67"/>
    </location>
</feature>
<comment type="caution">
    <text evidence="3">The sequence shown here is derived from an EMBL/GenBank/DDBJ whole genome shotgun (WGS) entry which is preliminary data.</text>
</comment>
<keyword evidence="2" id="KW-1133">Transmembrane helix</keyword>
<keyword evidence="4" id="KW-1185">Reference proteome</keyword>
<evidence type="ECO:0000313" key="3">
    <source>
        <dbReference type="EMBL" id="RXM94091.1"/>
    </source>
</evidence>
<dbReference type="AlphaFoldDB" id="A0A444V0W6"/>
<organism evidence="3 4">
    <name type="scientific">Acipenser ruthenus</name>
    <name type="common">Sterlet sturgeon</name>
    <dbReference type="NCBI Taxonomy" id="7906"/>
    <lineage>
        <taxon>Eukaryota</taxon>
        <taxon>Metazoa</taxon>
        <taxon>Chordata</taxon>
        <taxon>Craniata</taxon>
        <taxon>Vertebrata</taxon>
        <taxon>Euteleostomi</taxon>
        <taxon>Actinopterygii</taxon>
        <taxon>Chondrostei</taxon>
        <taxon>Acipenseriformes</taxon>
        <taxon>Acipenseridae</taxon>
        <taxon>Acipenser</taxon>
    </lineage>
</organism>
<reference evidence="3 4" key="1">
    <citation type="submission" date="2019-01" db="EMBL/GenBank/DDBJ databases">
        <title>Draft Genome and Complete Hox-Cluster Characterization of the Sterlet Sturgeon (Acipenser ruthenus).</title>
        <authorList>
            <person name="Wei Q."/>
        </authorList>
    </citation>
    <scope>NUCLEOTIDE SEQUENCE [LARGE SCALE GENOMIC DNA]</scope>
    <source>
        <strain evidence="3">WHYD16114868_AA</strain>
        <tissue evidence="3">Blood</tissue>
    </source>
</reference>